<dbReference type="SUPFAM" id="SSF52540">
    <property type="entry name" value="P-loop containing nucleoside triphosphate hydrolases"/>
    <property type="match status" value="1"/>
</dbReference>
<feature type="compositionally biased region" description="Basic and acidic residues" evidence="4">
    <location>
        <begin position="13"/>
        <end position="31"/>
    </location>
</feature>
<keyword evidence="7" id="KW-1185">Reference proteome</keyword>
<evidence type="ECO:0000259" key="5">
    <source>
        <dbReference type="Pfam" id="PF05729"/>
    </source>
</evidence>
<dbReference type="InterPro" id="IPR011990">
    <property type="entry name" value="TPR-like_helical_dom_sf"/>
</dbReference>
<dbReference type="Proteomes" id="UP000297245">
    <property type="component" value="Unassembled WGS sequence"/>
</dbReference>
<dbReference type="InterPro" id="IPR007111">
    <property type="entry name" value="NACHT_NTPase"/>
</dbReference>
<dbReference type="InterPro" id="IPR013105">
    <property type="entry name" value="TPR_2"/>
</dbReference>
<dbReference type="PANTHER" id="PTHR47691:SF3">
    <property type="entry name" value="HTH-TYPE TRANSCRIPTIONAL REGULATOR RV0890C-RELATED"/>
    <property type="match status" value="1"/>
</dbReference>
<keyword evidence="1" id="KW-0677">Repeat</keyword>
<evidence type="ECO:0000256" key="2">
    <source>
        <dbReference type="ARBA" id="ARBA00022803"/>
    </source>
</evidence>
<evidence type="ECO:0000256" key="3">
    <source>
        <dbReference type="PROSITE-ProRule" id="PRU00339"/>
    </source>
</evidence>
<dbReference type="Pfam" id="PF05729">
    <property type="entry name" value="NACHT"/>
    <property type="match status" value="1"/>
</dbReference>
<feature type="repeat" description="TPR" evidence="3">
    <location>
        <begin position="662"/>
        <end position="695"/>
    </location>
</feature>
<gene>
    <name evidence="6" type="ORF">K435DRAFT_925547</name>
</gene>
<organism evidence="6 7">
    <name type="scientific">Dendrothele bispora (strain CBS 962.96)</name>
    <dbReference type="NCBI Taxonomy" id="1314807"/>
    <lineage>
        <taxon>Eukaryota</taxon>
        <taxon>Fungi</taxon>
        <taxon>Dikarya</taxon>
        <taxon>Basidiomycota</taxon>
        <taxon>Agaricomycotina</taxon>
        <taxon>Agaricomycetes</taxon>
        <taxon>Agaricomycetidae</taxon>
        <taxon>Agaricales</taxon>
        <taxon>Agaricales incertae sedis</taxon>
        <taxon>Dendrothele</taxon>
    </lineage>
</organism>
<proteinExistence type="predicted"/>
<dbReference type="Pfam" id="PF14938">
    <property type="entry name" value="SNAP"/>
    <property type="match status" value="1"/>
</dbReference>
<dbReference type="SUPFAM" id="SSF48452">
    <property type="entry name" value="TPR-like"/>
    <property type="match status" value="1"/>
</dbReference>
<name>A0A4S8LB82_DENBC</name>
<dbReference type="EMBL" id="ML179540">
    <property type="protein sequence ID" value="THU85558.1"/>
    <property type="molecule type" value="Genomic_DNA"/>
</dbReference>
<feature type="region of interest" description="Disordered" evidence="4">
    <location>
        <begin position="9"/>
        <end position="59"/>
    </location>
</feature>
<dbReference type="PANTHER" id="PTHR47691">
    <property type="entry name" value="REGULATOR-RELATED"/>
    <property type="match status" value="1"/>
</dbReference>
<evidence type="ECO:0000256" key="1">
    <source>
        <dbReference type="ARBA" id="ARBA00022737"/>
    </source>
</evidence>
<dbReference type="OrthoDB" id="1534087at2759"/>
<dbReference type="Pfam" id="PF07719">
    <property type="entry name" value="TPR_2"/>
    <property type="match status" value="1"/>
</dbReference>
<evidence type="ECO:0000313" key="6">
    <source>
        <dbReference type="EMBL" id="THU85558.1"/>
    </source>
</evidence>
<dbReference type="Gene3D" id="3.40.50.300">
    <property type="entry name" value="P-loop containing nucleotide triphosphate hydrolases"/>
    <property type="match status" value="1"/>
</dbReference>
<dbReference type="PROSITE" id="PS50005">
    <property type="entry name" value="TPR"/>
    <property type="match status" value="2"/>
</dbReference>
<feature type="domain" description="NACHT" evidence="5">
    <location>
        <begin position="139"/>
        <end position="257"/>
    </location>
</feature>
<protein>
    <submittedName>
        <fullName evidence="6">TPR-like protein</fullName>
    </submittedName>
</protein>
<keyword evidence="2 3" id="KW-0802">TPR repeat</keyword>
<sequence length="783" mass="88217">MKKTTIAALRKLGLKDKKRQKDIQESSHVEDPDSVAAGTTLSHSNPRIPEGQMQTSPSPLFFTDSQNNDFTRANITNVAGNINYYSTPVSDVRAFSKAKDNSRNSMIESATPVVPLVFKGREELVDQGVNILCQQTPRFLAILGAGGMGKTSLALHIMNSVSVKNKFAERCYFIPCELFEDAESLVQGLIHVMELTVQENQSKQKVLFNHLQSAQGDLLIVFDNFETPWNHDDFIGVRNLLERIALYVKVSLIVTMRGPDGPGDIQWEKLGDRYGIPILLPVPAKEAFKAFAGSNLEHSNDSESQIDSLLYQLDYVPLAIKLSAQHVKRIPLEALIRMWEKDKTSILTEGRVPGRLTSVSFSIDISLRIFKIEGRVLNLLSAMSFLPDGIPFWVEYLPQMVPGEGSNFNVSTLLDSSLVYVQNAGLKMLAPVREHIHSKYPIGQVDIDQLGKFYAQFLQDLPNNEIEAQPALQLHINKIEKVFKIQISSGNSKTSCISAINILDKFGRFVPVFVALIDLILEKDENIQNDNAIDFKLRRARKLRWMGRFQEAETQVMYKEASKMFSEAQQIFQQIENELGAAECLQSLGDIYRMQHKYDEAIEMLSDAQKQFETFGNQLHAAECLRSLGEIYRMQEKHDEATEMSLEAQKQFEGIGFKQGVADCFKNLGYIYVDESQYDQAVENFSNAGRQYQSIGGIVDVAWCYECLGRTYRLQGQYERAKSAFTEALELLKGFPDFAEARRKYKEARDTFDSHGQLGKEVDYCSQALAELDEAEAAGSISK</sequence>
<reference evidence="6 7" key="1">
    <citation type="journal article" date="2019" name="Nat. Ecol. Evol.">
        <title>Megaphylogeny resolves global patterns of mushroom evolution.</title>
        <authorList>
            <person name="Varga T."/>
            <person name="Krizsan K."/>
            <person name="Foldi C."/>
            <person name="Dima B."/>
            <person name="Sanchez-Garcia M."/>
            <person name="Sanchez-Ramirez S."/>
            <person name="Szollosi G.J."/>
            <person name="Szarkandi J.G."/>
            <person name="Papp V."/>
            <person name="Albert L."/>
            <person name="Andreopoulos W."/>
            <person name="Angelini C."/>
            <person name="Antonin V."/>
            <person name="Barry K.W."/>
            <person name="Bougher N.L."/>
            <person name="Buchanan P."/>
            <person name="Buyck B."/>
            <person name="Bense V."/>
            <person name="Catcheside P."/>
            <person name="Chovatia M."/>
            <person name="Cooper J."/>
            <person name="Damon W."/>
            <person name="Desjardin D."/>
            <person name="Finy P."/>
            <person name="Geml J."/>
            <person name="Haridas S."/>
            <person name="Hughes K."/>
            <person name="Justo A."/>
            <person name="Karasinski D."/>
            <person name="Kautmanova I."/>
            <person name="Kiss B."/>
            <person name="Kocsube S."/>
            <person name="Kotiranta H."/>
            <person name="LaButti K.M."/>
            <person name="Lechner B.E."/>
            <person name="Liimatainen K."/>
            <person name="Lipzen A."/>
            <person name="Lukacs Z."/>
            <person name="Mihaltcheva S."/>
            <person name="Morgado L.N."/>
            <person name="Niskanen T."/>
            <person name="Noordeloos M.E."/>
            <person name="Ohm R.A."/>
            <person name="Ortiz-Santana B."/>
            <person name="Ovrebo C."/>
            <person name="Racz N."/>
            <person name="Riley R."/>
            <person name="Savchenko A."/>
            <person name="Shiryaev A."/>
            <person name="Soop K."/>
            <person name="Spirin V."/>
            <person name="Szebenyi C."/>
            <person name="Tomsovsky M."/>
            <person name="Tulloss R.E."/>
            <person name="Uehling J."/>
            <person name="Grigoriev I.V."/>
            <person name="Vagvolgyi C."/>
            <person name="Papp T."/>
            <person name="Martin F.M."/>
            <person name="Miettinen O."/>
            <person name="Hibbett D.S."/>
            <person name="Nagy L.G."/>
        </authorList>
    </citation>
    <scope>NUCLEOTIDE SEQUENCE [LARGE SCALE GENOMIC DNA]</scope>
    <source>
        <strain evidence="6 7">CBS 962.96</strain>
    </source>
</reference>
<dbReference type="InterPro" id="IPR027417">
    <property type="entry name" value="P-loop_NTPase"/>
</dbReference>
<dbReference type="AlphaFoldDB" id="A0A4S8LB82"/>
<feature type="repeat" description="TPR" evidence="3">
    <location>
        <begin position="702"/>
        <end position="735"/>
    </location>
</feature>
<dbReference type="Gene3D" id="1.25.40.10">
    <property type="entry name" value="Tetratricopeptide repeat domain"/>
    <property type="match status" value="2"/>
</dbReference>
<evidence type="ECO:0000313" key="7">
    <source>
        <dbReference type="Proteomes" id="UP000297245"/>
    </source>
</evidence>
<evidence type="ECO:0000256" key="4">
    <source>
        <dbReference type="SAM" id="MobiDB-lite"/>
    </source>
</evidence>
<dbReference type="SMART" id="SM00028">
    <property type="entry name" value="TPR"/>
    <property type="match status" value="4"/>
</dbReference>
<dbReference type="InterPro" id="IPR019734">
    <property type="entry name" value="TPR_rpt"/>
</dbReference>
<accession>A0A4S8LB82</accession>